<protein>
    <recommendedName>
        <fullName evidence="1">site-specific DNA-methyltransferase (adenine-specific)</fullName>
        <ecNumber evidence="1">2.1.1.72</ecNumber>
    </recommendedName>
</protein>
<evidence type="ECO:0000259" key="8">
    <source>
        <dbReference type="Pfam" id="PF07669"/>
    </source>
</evidence>
<evidence type="ECO:0000256" key="2">
    <source>
        <dbReference type="ARBA" id="ARBA00022603"/>
    </source>
</evidence>
<dbReference type="REBASE" id="23004">
    <property type="entry name" value="Tte798ORF2649P"/>
</dbReference>
<evidence type="ECO:0000313" key="9">
    <source>
        <dbReference type="EMBL" id="ACZ43537.1"/>
    </source>
</evidence>
<dbReference type="HOGENOM" id="CLU_002881_0_0_0"/>
<dbReference type="InterPro" id="IPR007569">
    <property type="entry name" value="DUF559"/>
</dbReference>
<dbReference type="CDD" id="cd01038">
    <property type="entry name" value="Endonuclease_DUF559"/>
    <property type="match status" value="1"/>
</dbReference>
<reference evidence="10" key="1">
    <citation type="journal article" date="2010" name="Stand. Genomic Sci.">
        <title>Complete genome sequence of 'Thermobaculum terrenum' type strain (YNP1).</title>
        <authorList>
            <person name="Kiss H."/>
            <person name="Cleland D."/>
            <person name="Lapidus A."/>
            <person name="Lucas S."/>
            <person name="Glavina Del Rio T."/>
            <person name="Nolan M."/>
            <person name="Tice H."/>
            <person name="Han C."/>
            <person name="Goodwin L."/>
            <person name="Pitluck S."/>
            <person name="Liolios K."/>
            <person name="Ivanova N."/>
            <person name="Mavromatis K."/>
            <person name="Ovchinnikova G."/>
            <person name="Pati A."/>
            <person name="Chen A."/>
            <person name="Palaniappan K."/>
            <person name="Land M."/>
            <person name="Hauser L."/>
            <person name="Chang Y."/>
            <person name="Jeffries C."/>
            <person name="Lu M."/>
            <person name="Brettin T."/>
            <person name="Detter J."/>
            <person name="Goker M."/>
            <person name="Tindall B."/>
            <person name="Beck B."/>
            <person name="McDermott T."/>
            <person name="Woyke T."/>
            <person name="Bristow J."/>
            <person name="Eisen J."/>
            <person name="Markowitz V."/>
            <person name="Hugenholtz P."/>
            <person name="Kyrpides N."/>
            <person name="Klenk H."/>
            <person name="Cheng J."/>
        </authorList>
    </citation>
    <scope>NUCLEOTIDE SEQUENCE [LARGE SCALE GENOMIC DNA]</scope>
    <source>
        <strain evidence="10">ATCC BAA-798 / YNP1</strain>
    </source>
</reference>
<dbReference type="InterPro" id="IPR011335">
    <property type="entry name" value="Restrct_endonuc-II-like"/>
</dbReference>
<dbReference type="GO" id="GO:0009007">
    <property type="term" value="F:site-specific DNA-methyltransferase (adenine-specific) activity"/>
    <property type="evidence" value="ECO:0007669"/>
    <property type="project" value="UniProtKB-EC"/>
</dbReference>
<dbReference type="STRING" id="525904.Tter_2649"/>
<keyword evidence="10" id="KW-1185">Reference proteome</keyword>
<keyword evidence="4" id="KW-0949">S-adenosyl-L-methionine</keyword>
<keyword evidence="2" id="KW-0489">Methyltransferase</keyword>
<dbReference type="InterPro" id="IPR002052">
    <property type="entry name" value="DNA_methylase_N6_adenine_CS"/>
</dbReference>
<dbReference type="Pfam" id="PF07669">
    <property type="entry name" value="Eco57I"/>
    <property type="match status" value="1"/>
</dbReference>
<dbReference type="Gene3D" id="3.40.960.10">
    <property type="entry name" value="VSR Endonuclease"/>
    <property type="match status" value="1"/>
</dbReference>
<dbReference type="GO" id="GO:0006304">
    <property type="term" value="P:DNA modification"/>
    <property type="evidence" value="ECO:0007669"/>
    <property type="project" value="InterPro"/>
</dbReference>
<dbReference type="GO" id="GO:0003676">
    <property type="term" value="F:nucleic acid binding"/>
    <property type="evidence" value="ECO:0007669"/>
    <property type="project" value="InterPro"/>
</dbReference>
<feature type="region of interest" description="Disordered" evidence="6">
    <location>
        <begin position="1685"/>
        <end position="1704"/>
    </location>
</feature>
<dbReference type="PANTHER" id="PTHR33841">
    <property type="entry name" value="DNA METHYLTRANSFERASE YEEA-RELATED"/>
    <property type="match status" value="1"/>
</dbReference>
<feature type="region of interest" description="Disordered" evidence="6">
    <location>
        <begin position="1077"/>
        <end position="1179"/>
    </location>
</feature>
<evidence type="ECO:0000256" key="6">
    <source>
        <dbReference type="SAM" id="MobiDB-lite"/>
    </source>
</evidence>
<comment type="catalytic activity">
    <reaction evidence="5">
        <text>a 2'-deoxyadenosine in DNA + S-adenosyl-L-methionine = an N(6)-methyl-2'-deoxyadenosine in DNA + S-adenosyl-L-homocysteine + H(+)</text>
        <dbReference type="Rhea" id="RHEA:15197"/>
        <dbReference type="Rhea" id="RHEA-COMP:12418"/>
        <dbReference type="Rhea" id="RHEA-COMP:12419"/>
        <dbReference type="ChEBI" id="CHEBI:15378"/>
        <dbReference type="ChEBI" id="CHEBI:57856"/>
        <dbReference type="ChEBI" id="CHEBI:59789"/>
        <dbReference type="ChEBI" id="CHEBI:90615"/>
        <dbReference type="ChEBI" id="CHEBI:90616"/>
        <dbReference type="EC" id="2.1.1.72"/>
    </reaction>
</comment>
<evidence type="ECO:0000256" key="4">
    <source>
        <dbReference type="ARBA" id="ARBA00022691"/>
    </source>
</evidence>
<name>D1CIG6_THET1</name>
<evidence type="ECO:0000256" key="1">
    <source>
        <dbReference type="ARBA" id="ARBA00011900"/>
    </source>
</evidence>
<feature type="compositionally biased region" description="Low complexity" evidence="6">
    <location>
        <begin position="1359"/>
        <end position="1372"/>
    </location>
</feature>
<dbReference type="SUPFAM" id="SSF52980">
    <property type="entry name" value="Restriction endonuclease-like"/>
    <property type="match status" value="1"/>
</dbReference>
<dbReference type="PANTHER" id="PTHR33841:SF1">
    <property type="entry name" value="DNA METHYLTRANSFERASE A"/>
    <property type="match status" value="1"/>
</dbReference>
<dbReference type="Gene3D" id="3.40.50.150">
    <property type="entry name" value="Vaccinia Virus protein VP39"/>
    <property type="match status" value="1"/>
</dbReference>
<gene>
    <name evidence="9" type="ordered locus">Tter_2649</name>
</gene>
<dbReference type="RefSeq" id="WP_012876568.1">
    <property type="nucleotide sequence ID" value="NC_013526.1"/>
</dbReference>
<evidence type="ECO:0000259" key="7">
    <source>
        <dbReference type="Pfam" id="PF04480"/>
    </source>
</evidence>
<accession>D1CIG6</accession>
<dbReference type="OrthoDB" id="32195at2"/>
<dbReference type="EC" id="2.1.1.72" evidence="1"/>
<organism evidence="9 10">
    <name type="scientific">Thermobaculum terrenum (strain ATCC BAA-798 / CCMEE 7001 / YNP1)</name>
    <dbReference type="NCBI Taxonomy" id="525904"/>
    <lineage>
        <taxon>Bacteria</taxon>
        <taxon>Bacillati</taxon>
        <taxon>Chloroflexota</taxon>
        <taxon>Chloroflexia</taxon>
        <taxon>Candidatus Thermobaculales</taxon>
        <taxon>Candidatus Thermobaculaceae</taxon>
        <taxon>Thermobaculum</taxon>
    </lineage>
</organism>
<feature type="region of interest" description="Disordered" evidence="6">
    <location>
        <begin position="437"/>
        <end position="457"/>
    </location>
</feature>
<dbReference type="Proteomes" id="UP000000323">
    <property type="component" value="Chromosome 2"/>
</dbReference>
<dbReference type="InterPro" id="IPR047216">
    <property type="entry name" value="Endonuclease_DUF559_bact"/>
</dbReference>
<evidence type="ECO:0000256" key="5">
    <source>
        <dbReference type="ARBA" id="ARBA00047942"/>
    </source>
</evidence>
<dbReference type="Pfam" id="PF04480">
    <property type="entry name" value="DUF559"/>
    <property type="match status" value="1"/>
</dbReference>
<feature type="region of interest" description="Disordered" evidence="6">
    <location>
        <begin position="1429"/>
        <end position="1454"/>
    </location>
</feature>
<dbReference type="eggNOG" id="COG1002">
    <property type="taxonomic scope" value="Bacteria"/>
</dbReference>
<dbReference type="PROSITE" id="PS00092">
    <property type="entry name" value="N6_MTASE"/>
    <property type="match status" value="1"/>
</dbReference>
<dbReference type="SUPFAM" id="SSF53335">
    <property type="entry name" value="S-adenosyl-L-methionine-dependent methyltransferases"/>
    <property type="match status" value="1"/>
</dbReference>
<dbReference type="InterPro" id="IPR029063">
    <property type="entry name" value="SAM-dependent_MTases_sf"/>
</dbReference>
<keyword evidence="3" id="KW-0808">Transferase</keyword>
<dbReference type="InterPro" id="IPR011639">
    <property type="entry name" value="MethylTrfase_TaqI-like_dom"/>
</dbReference>
<sequence>MAYTTITIEGGLFPSDLLDRLVPQAGATLEGQKPADFGCQDLSALLADMQAAFNDMRTYWESFQRRLQHASGTSHTSVTRESWVLPVLELLGFAEVRYVQAATAVGQETYNISHFYGDVPIHIVGCHQQLDQRLVGRERRSPHSTVQEYLNRSDALWGIVTNGLRLRLLRDSALVSHPVYLEFDLEAMVRGELYSEFVLLYRLLHSTRFPRPGSPPNECLLERYYQQGIEEGGRVRERLREGVERALGILGRALLAHPESVALREAMVSGELSPVGYYRELLRLIYRLLFLFVVEERRLLLPPAEDERTRRLHEVYLQHYSASRLRARSEAHHAGDTYCDLWHGLMRTFELLRDDERARKLGMSALNGELFGPNACAHIERAVCTNQDLLDAIASLTLFQDEGTYRRVNFAWLDVEELGSVYESLLDYHPRVEITPAGTDAQGAVTPPERKAGESSPARIEASAGVICSFELVMGSERKQTGSYYTPPSLVRQLIKTALEPVIEQRLKEAGHDRQRQEEALLNLRVCDPASGSGHFLLAAARRIARELARVRTGEEEPSPQAYRQALRDVIRECIYAVDKNPLAVDLCKVALWIEGYNTGMPLSFLDNHIKCGDSLVGIFDIQALVEGVPDGAYEAVEGDSKAIASAIRKRNKEERLQSTLWGASSVPDITDIARDFAQLSTLAESTPEEVRRKEQCYSNLRKPSTRWWDLKVACDLWTYAFFAPLRSGEPVSTTTNVWAALERSGKDPQVEGQAIAYSQEHPFFHWPLEFPEVFDRGGFDVVLGNPPWERLKLQQQEFFASRDLQIAKARNKAERNKLIKQLPQTNPELAREYDRALHASEAQSKFVRLSGRFPLCGRGDVNTYSVFAENFLQLMSPKGRAGLIVPTGIATDDTNKHFFAELVRTGRLASLYDFENKGIFPAVDDRYKFCLLTLGGDGQRSSAAEFAFFLHSVEELEGGSPEVLAARGTPSQGASGAPAAPAADKRFILTPEEISLINPNTRTCPIFRSRRDAELTLDIYRRVPVLVREGPPEENPWGVSFLRMFDMSNDSHLFRTRGELEAAGYTLVGNVFVRRASHPTPRPEGDGSDGPAPASPSGHGDPARPTAATQPMGEEGKNQTSPEPRSGHEPHNHSSHGYISARNGGFEGQIAPPSLGRRGDRSSHSSSHPMWLGREGVPTPRAREFRRASTRSKELLWHVLRGLQVDGYRFRRQHPFGPFILEFYCPEARLAIEVDGPIPGERREVALERQRWLERHGLQVIRVSPEEVEHSLPTVVRKIRAKLSQRLSQAAPLPGRSEDGHTPSRPIAANTAARSAGPDTEDIGNASTNNRPTQHVGSNSGTEPGSTATMSAAGNEPALSAQASTTGTTQADNSPHAPLTSEEGGQEEEATPARPAENWESDDVYLPLYEGKMLQQFNHRWATYQPMPASAHSKRMAKTKKDGAERNSTPDELADPNFVVIPQYWVAASEVSKRLSGRWPYRWLVAFRDITNSTNERTAIFSFIPRVAVGNTAPLVMTSKTENTTKLTSYLANTNSFLFDYVARQKVGGTHLTFTLLNQFPVLPPSTYERQAPWDGGVTLAEWITPRVMELVYTAWDLRPFAQDMGYDCPPFRWDKERRFILRCELDAAYFHLYGIRREDVDYIMETFPIVRRRDMEQHGEYRTKRVILEIYDEMERCMQTDAPYTTRLHPPPADPSLTHPWDRRAVREGA</sequence>
<proteinExistence type="predicted"/>
<evidence type="ECO:0000313" key="10">
    <source>
        <dbReference type="Proteomes" id="UP000000323"/>
    </source>
</evidence>
<dbReference type="eggNOG" id="COG2852">
    <property type="taxonomic scope" value="Bacteria"/>
</dbReference>
<feature type="compositionally biased region" description="Polar residues" evidence="6">
    <location>
        <begin position="1326"/>
        <end position="1353"/>
    </location>
</feature>
<feature type="compositionally biased region" description="Basic and acidic residues" evidence="6">
    <location>
        <begin position="1440"/>
        <end position="1450"/>
    </location>
</feature>
<dbReference type="PRINTS" id="PR00507">
    <property type="entry name" value="N12N6MTFRASE"/>
</dbReference>
<dbReference type="EMBL" id="CP001826">
    <property type="protein sequence ID" value="ACZ43537.1"/>
    <property type="molecule type" value="Genomic_DNA"/>
</dbReference>
<evidence type="ECO:0000256" key="3">
    <source>
        <dbReference type="ARBA" id="ARBA00022679"/>
    </source>
</evidence>
<dbReference type="GO" id="GO:0032259">
    <property type="term" value="P:methylation"/>
    <property type="evidence" value="ECO:0007669"/>
    <property type="project" value="UniProtKB-KW"/>
</dbReference>
<feature type="region of interest" description="Disordered" evidence="6">
    <location>
        <begin position="1286"/>
        <end position="1400"/>
    </location>
</feature>
<feature type="domain" description="DUF559" evidence="7">
    <location>
        <begin position="1182"/>
        <end position="1284"/>
    </location>
</feature>
<dbReference type="KEGG" id="ttr:Tter_2649"/>
<feature type="domain" description="Type II methyltransferase M.TaqI-like" evidence="8">
    <location>
        <begin position="573"/>
        <end position="802"/>
    </location>
</feature>
<dbReference type="InterPro" id="IPR050953">
    <property type="entry name" value="N4_N6_ade-DNA_methylase"/>
</dbReference>